<name>X1JBI2_9ZZZZ</name>
<dbReference type="AlphaFoldDB" id="X1JBI2"/>
<protein>
    <submittedName>
        <fullName evidence="1">Uncharacterized protein</fullName>
    </submittedName>
</protein>
<proteinExistence type="predicted"/>
<organism evidence="1">
    <name type="scientific">marine sediment metagenome</name>
    <dbReference type="NCBI Taxonomy" id="412755"/>
    <lineage>
        <taxon>unclassified sequences</taxon>
        <taxon>metagenomes</taxon>
        <taxon>ecological metagenomes</taxon>
    </lineage>
</organism>
<gene>
    <name evidence="1" type="ORF">S03H2_66215</name>
</gene>
<comment type="caution">
    <text evidence="1">The sequence shown here is derived from an EMBL/GenBank/DDBJ whole genome shotgun (WGS) entry which is preliminary data.</text>
</comment>
<dbReference type="EMBL" id="BARU01043205">
    <property type="protein sequence ID" value="GAH78870.1"/>
    <property type="molecule type" value="Genomic_DNA"/>
</dbReference>
<reference evidence="1" key="1">
    <citation type="journal article" date="2014" name="Front. Microbiol.">
        <title>High frequency of phylogenetically diverse reductive dehalogenase-homologous genes in deep subseafloor sedimentary metagenomes.</title>
        <authorList>
            <person name="Kawai M."/>
            <person name="Futagami T."/>
            <person name="Toyoda A."/>
            <person name="Takaki Y."/>
            <person name="Nishi S."/>
            <person name="Hori S."/>
            <person name="Arai W."/>
            <person name="Tsubouchi T."/>
            <person name="Morono Y."/>
            <person name="Uchiyama I."/>
            <person name="Ito T."/>
            <person name="Fujiyama A."/>
            <person name="Inagaki F."/>
            <person name="Takami H."/>
        </authorList>
    </citation>
    <scope>NUCLEOTIDE SEQUENCE</scope>
    <source>
        <strain evidence="1">Expedition CK06-06</strain>
    </source>
</reference>
<evidence type="ECO:0000313" key="1">
    <source>
        <dbReference type="EMBL" id="GAH78870.1"/>
    </source>
</evidence>
<sequence length="71" mass="8339">MRTFNLLISTSRHNEINAKAELFFLLFMMGDEFPLIFRVEFPGLFIALTNLNPKKCIEKLTIQRLSVKLHQ</sequence>
<accession>X1JBI2</accession>